<name>A0A437QLY0_9GAMM</name>
<keyword evidence="1" id="KW-0812">Transmembrane</keyword>
<sequence length="106" mass="11475">MTLSVLPVFLQPLLAWLSTPRRLLQLRIVLLLGAGWSLLAPLSALIAQVLSSTFSRPDAVIVASFVGPLCCLCLVLLGLWPKRLRWVLAALLLLSCLLQFSVGGVL</sequence>
<evidence type="ECO:0000313" key="2">
    <source>
        <dbReference type="EMBL" id="RVU35492.1"/>
    </source>
</evidence>
<evidence type="ECO:0000313" key="3">
    <source>
        <dbReference type="Proteomes" id="UP000283077"/>
    </source>
</evidence>
<dbReference type="EMBL" id="SACS01000015">
    <property type="protein sequence ID" value="RVU35492.1"/>
    <property type="molecule type" value="Genomic_DNA"/>
</dbReference>
<dbReference type="Proteomes" id="UP000283077">
    <property type="component" value="Unassembled WGS sequence"/>
</dbReference>
<feature type="transmembrane region" description="Helical" evidence="1">
    <location>
        <begin position="59"/>
        <end position="80"/>
    </location>
</feature>
<accession>A0A437QLY0</accession>
<dbReference type="RefSeq" id="WP_127699966.1">
    <property type="nucleotide sequence ID" value="NZ_SACS01000015.1"/>
</dbReference>
<proteinExistence type="predicted"/>
<dbReference type="AlphaFoldDB" id="A0A437QLY0"/>
<protein>
    <submittedName>
        <fullName evidence="2">Uncharacterized protein</fullName>
    </submittedName>
</protein>
<evidence type="ECO:0000256" key="1">
    <source>
        <dbReference type="SAM" id="Phobius"/>
    </source>
</evidence>
<gene>
    <name evidence="2" type="ORF">EOE67_14065</name>
</gene>
<organism evidence="2 3">
    <name type="scientific">Rheinheimera riviphila</name>
    <dbReference type="NCBI Taxonomy" id="1834037"/>
    <lineage>
        <taxon>Bacteria</taxon>
        <taxon>Pseudomonadati</taxon>
        <taxon>Pseudomonadota</taxon>
        <taxon>Gammaproteobacteria</taxon>
        <taxon>Chromatiales</taxon>
        <taxon>Chromatiaceae</taxon>
        <taxon>Rheinheimera</taxon>
    </lineage>
</organism>
<keyword evidence="3" id="KW-1185">Reference proteome</keyword>
<reference evidence="2 3" key="1">
    <citation type="submission" date="2019-01" db="EMBL/GenBank/DDBJ databases">
        <authorList>
            <person name="Chen W.-M."/>
        </authorList>
    </citation>
    <scope>NUCLEOTIDE SEQUENCE [LARGE SCALE GENOMIC DNA]</scope>
    <source>
        <strain evidence="2 3">KYPC3</strain>
    </source>
</reference>
<keyword evidence="1" id="KW-0472">Membrane</keyword>
<feature type="transmembrane region" description="Helical" evidence="1">
    <location>
        <begin position="25"/>
        <end position="47"/>
    </location>
</feature>
<feature type="transmembrane region" description="Helical" evidence="1">
    <location>
        <begin position="86"/>
        <end position="105"/>
    </location>
</feature>
<comment type="caution">
    <text evidence="2">The sequence shown here is derived from an EMBL/GenBank/DDBJ whole genome shotgun (WGS) entry which is preliminary data.</text>
</comment>
<keyword evidence="1" id="KW-1133">Transmembrane helix</keyword>